<dbReference type="Gene3D" id="2.160.20.10">
    <property type="entry name" value="Single-stranded right-handed beta-helix, Pectin lyase-like"/>
    <property type="match status" value="1"/>
</dbReference>
<accession>A0A0K1SAZ3</accession>
<dbReference type="InterPro" id="IPR012334">
    <property type="entry name" value="Pectin_lyas_fold"/>
</dbReference>
<proteinExistence type="predicted"/>
<dbReference type="EMBL" id="KR059027">
    <property type="protein sequence ID" value="AKV71856.1"/>
    <property type="molecule type" value="Genomic_DNA"/>
</dbReference>
<dbReference type="AlphaFoldDB" id="A0A0K1SAZ3"/>
<reference evidence="2" key="1">
    <citation type="journal article" date="2015" name="Angew. Chem. Int. Ed. Engl.">
        <title>Biosynthesis-Assisted Structural Elucidation of the Bartolosides, Chlorinated Aromatic Glycolipids from Cyanobacteria.</title>
        <authorList>
            <person name="Leao P.N."/>
            <person name="Nakamura H."/>
            <person name="Costa M."/>
            <person name="Pereira A.R."/>
            <person name="Martins R."/>
            <person name="Vasconcelos V."/>
            <person name="Gerwick W.H."/>
            <person name="Balskus E.P."/>
        </authorList>
    </citation>
    <scope>NUCLEOTIDE SEQUENCE</scope>
    <source>
        <strain evidence="2">LEGE 06155</strain>
    </source>
</reference>
<dbReference type="InterPro" id="IPR006626">
    <property type="entry name" value="PbH1"/>
</dbReference>
<dbReference type="SMART" id="SM00710">
    <property type="entry name" value="PbH1"/>
    <property type="match status" value="11"/>
</dbReference>
<feature type="domain" description="Right handed beta helix" evidence="1">
    <location>
        <begin position="100"/>
        <end position="249"/>
    </location>
</feature>
<evidence type="ECO:0000259" key="1">
    <source>
        <dbReference type="Pfam" id="PF13229"/>
    </source>
</evidence>
<name>A0A0K1SAZ3_9SYNC</name>
<evidence type="ECO:0000313" key="2">
    <source>
        <dbReference type="EMBL" id="AKV71856.1"/>
    </source>
</evidence>
<sequence>MATFFVNNLNDSGAGSLREALTTANSTPGTDSIVFNVSGQINLIDPLVITDDVRINWPAIVFRTPAGIPFFTSPTSTITIDGTGLDDDGVGSSDEEDIFQISNGATVEMNNLVLNNAGEDAIAIDSGDLKLFRVNIFNSDDDGIDSVSNGGLLQIVRSEIAQNGDDGIDVAASGATIVLEGAKVYDNDDYGIDIEGNDLTITINKSDVYNNDDSGLRLNDIETDNSFTTLKITNSSFEGNSDGIELESDGLTGFLSAVRANGNDDEGVQIEGDDGIFTIIKSQFSNNGSDGLILVEDDGGDSADNNKLTIIDSLFNDNFNDGLDIDGDFNQVSVFGGSSRGNGDSLLSEDGRGVEVSGTGNRVFLNRILIANNYSGGDGGGIGIFGVDNIVNLMSSVIKNNESLGDGGGIFIRGIVPESVPDETTGNQLIGRFNRIFDNFSGNNGGGISIGQSATASLFANFIRGNTDSNNGSSDLFLAPSANFVDLGANIIGTTISV</sequence>
<organism evidence="2">
    <name type="scientific">Synechocystis salina LEGE 06155</name>
    <dbReference type="NCBI Taxonomy" id="945782"/>
    <lineage>
        <taxon>Bacteria</taxon>
        <taxon>Bacillati</taxon>
        <taxon>Cyanobacteriota</taxon>
        <taxon>Cyanophyceae</taxon>
        <taxon>Synechococcales</taxon>
        <taxon>Merismopediaceae</taxon>
        <taxon>Synechocystis</taxon>
    </lineage>
</organism>
<dbReference type="Pfam" id="PF13229">
    <property type="entry name" value="Beta_helix"/>
    <property type="match status" value="1"/>
</dbReference>
<protein>
    <recommendedName>
        <fullName evidence="1">Right handed beta helix domain-containing protein</fullName>
    </recommendedName>
</protein>
<dbReference type="InterPro" id="IPR039448">
    <property type="entry name" value="Beta_helix"/>
</dbReference>
<dbReference type="InterPro" id="IPR011050">
    <property type="entry name" value="Pectin_lyase_fold/virulence"/>
</dbReference>
<dbReference type="SUPFAM" id="SSF51126">
    <property type="entry name" value="Pectin lyase-like"/>
    <property type="match status" value="2"/>
</dbReference>